<evidence type="ECO:0000256" key="2">
    <source>
        <dbReference type="ARBA" id="ARBA00022801"/>
    </source>
</evidence>
<dbReference type="AlphaFoldDB" id="A0AAN6GUN9"/>
<proteinExistence type="inferred from homology"/>
<comment type="similarity">
    <text evidence="1">Belongs to the glycosyl hydrolase 8 (cellulase D) family.</text>
</comment>
<dbReference type="GO" id="GO:0005975">
    <property type="term" value="P:carbohydrate metabolic process"/>
    <property type="evidence" value="ECO:0007669"/>
    <property type="project" value="InterPro"/>
</dbReference>
<evidence type="ECO:0000256" key="1">
    <source>
        <dbReference type="ARBA" id="ARBA00009209"/>
    </source>
</evidence>
<evidence type="ECO:0000256" key="3">
    <source>
        <dbReference type="ARBA" id="ARBA00023295"/>
    </source>
</evidence>
<dbReference type="GO" id="GO:0004553">
    <property type="term" value="F:hydrolase activity, hydrolyzing O-glycosyl compounds"/>
    <property type="evidence" value="ECO:0007669"/>
    <property type="project" value="InterPro"/>
</dbReference>
<comment type="caution">
    <text evidence="4">The sequence shown here is derived from an EMBL/GenBank/DDBJ whole genome shotgun (WGS) entry which is preliminary data.</text>
</comment>
<gene>
    <name evidence="4" type="ORF">OC846_002283</name>
</gene>
<sequence>MEAKYVAWRRKYVRSCAQGLYVFYNDKGDNGDAVTCSEAHGYGMLISILHKKKRSDPSAPPTWLLCSAWFSQQDFDEMLRYFLSFRNQNGLMQWQQQINKRTHEIFTEVPEGATSATDGDIDIATALFLASRAFPQGSPAFPAGAYAYEAAQLSTAILRHCIHPHFSTPLLGDWCSPGDKKNTRLFNSTRTSDFILSGFLVFHRLHPNPSERAQWQVVLEATLAIALAQYPQHAPLGLLPDFLEWDQSHGWRPAHGKLLEGKHDGQMSWNACRTPWRLAHYYAMTGDQRILPLLQRMHHTLSTHRAFPSVPAGISITNGSALEDYTDRAYIAPAAYLCYTVGDYQNQRRALSQLEEEDSSYFGDSIDLVIGEMATAGPAGWA</sequence>
<dbReference type="Pfam" id="PF01270">
    <property type="entry name" value="Glyco_hydro_8"/>
    <property type="match status" value="1"/>
</dbReference>
<name>A0AAN6GUN9_9BASI</name>
<dbReference type="SUPFAM" id="SSF48208">
    <property type="entry name" value="Six-hairpin glycosidases"/>
    <property type="match status" value="1"/>
</dbReference>
<dbReference type="EMBL" id="JAPDMZ010000043">
    <property type="protein sequence ID" value="KAK0553998.1"/>
    <property type="molecule type" value="Genomic_DNA"/>
</dbReference>
<keyword evidence="3" id="KW-0326">Glycosidase</keyword>
<protein>
    <recommendedName>
        <fullName evidence="6">Cellulase</fullName>
    </recommendedName>
</protein>
<reference evidence="4" key="1">
    <citation type="journal article" date="2023" name="PhytoFront">
        <title>Draft Genome Resources of Seven Strains of Tilletia horrida, Causal Agent of Kernel Smut of Rice.</title>
        <authorList>
            <person name="Khanal S."/>
            <person name="Antony Babu S."/>
            <person name="Zhou X.G."/>
        </authorList>
    </citation>
    <scope>NUCLEOTIDE SEQUENCE</scope>
    <source>
        <strain evidence="4">TX6</strain>
    </source>
</reference>
<evidence type="ECO:0008006" key="6">
    <source>
        <dbReference type="Google" id="ProtNLM"/>
    </source>
</evidence>
<evidence type="ECO:0000313" key="4">
    <source>
        <dbReference type="EMBL" id="KAK0553998.1"/>
    </source>
</evidence>
<keyword evidence="5" id="KW-1185">Reference proteome</keyword>
<dbReference type="InterPro" id="IPR012341">
    <property type="entry name" value="6hp_glycosidase-like_sf"/>
</dbReference>
<keyword evidence="2" id="KW-0378">Hydrolase</keyword>
<evidence type="ECO:0000313" key="5">
    <source>
        <dbReference type="Proteomes" id="UP001176517"/>
    </source>
</evidence>
<accession>A0AAN6GUN9</accession>
<dbReference type="Gene3D" id="1.50.10.10">
    <property type="match status" value="1"/>
</dbReference>
<dbReference type="Proteomes" id="UP001176517">
    <property type="component" value="Unassembled WGS sequence"/>
</dbReference>
<organism evidence="4 5">
    <name type="scientific">Tilletia horrida</name>
    <dbReference type="NCBI Taxonomy" id="155126"/>
    <lineage>
        <taxon>Eukaryota</taxon>
        <taxon>Fungi</taxon>
        <taxon>Dikarya</taxon>
        <taxon>Basidiomycota</taxon>
        <taxon>Ustilaginomycotina</taxon>
        <taxon>Exobasidiomycetes</taxon>
        <taxon>Tilletiales</taxon>
        <taxon>Tilletiaceae</taxon>
        <taxon>Tilletia</taxon>
    </lineage>
</organism>
<dbReference type="InterPro" id="IPR008928">
    <property type="entry name" value="6-hairpin_glycosidase_sf"/>
</dbReference>
<dbReference type="InterPro" id="IPR002037">
    <property type="entry name" value="Glyco_hydro_8"/>
</dbReference>